<dbReference type="EMBL" id="OU893346">
    <property type="protein sequence ID" value="CAG9786393.1"/>
    <property type="molecule type" value="Genomic_DNA"/>
</dbReference>
<evidence type="ECO:0000313" key="3">
    <source>
        <dbReference type="Proteomes" id="UP001153714"/>
    </source>
</evidence>
<evidence type="ECO:0000313" key="2">
    <source>
        <dbReference type="EMBL" id="CAG9786393.1"/>
    </source>
</evidence>
<protein>
    <recommendedName>
        <fullName evidence="1">Oxidoreductase-like domain-containing protein</fullName>
    </recommendedName>
</protein>
<reference evidence="2" key="1">
    <citation type="submission" date="2021-12" db="EMBL/GenBank/DDBJ databases">
        <authorList>
            <person name="King R."/>
        </authorList>
    </citation>
    <scope>NUCLEOTIDE SEQUENCE</scope>
</reference>
<dbReference type="AlphaFoldDB" id="A0A9N9WBF8"/>
<proteinExistence type="predicted"/>
<dbReference type="GO" id="GO:0005739">
    <property type="term" value="C:mitochondrion"/>
    <property type="evidence" value="ECO:0007669"/>
    <property type="project" value="TreeGrafter"/>
</dbReference>
<keyword evidence="3" id="KW-1185">Reference proteome</keyword>
<dbReference type="Pfam" id="PF09791">
    <property type="entry name" value="Oxidored-like"/>
    <property type="match status" value="1"/>
</dbReference>
<dbReference type="InterPro" id="IPR019180">
    <property type="entry name" value="Oxidoreductase-like_N"/>
</dbReference>
<name>A0A9N9WBF8_9NEOP</name>
<dbReference type="PANTHER" id="PTHR21193">
    <property type="entry name" value="OXIDOREDUCTASE-LIKE DOMAIN-CONTAINING PROTEIN 1"/>
    <property type="match status" value="1"/>
</dbReference>
<reference evidence="2" key="2">
    <citation type="submission" date="2022-10" db="EMBL/GenBank/DDBJ databases">
        <authorList>
            <consortium name="ENA_rothamsted_submissions"/>
            <consortium name="culmorum"/>
            <person name="King R."/>
        </authorList>
    </citation>
    <scope>NUCLEOTIDE SEQUENCE</scope>
</reference>
<sequence length="133" mass="15275">MYVSISNIVYINYNMFVNLILLKFQKFKSPFIRHASLNEIKNQIKRGRCQPAATEEEKEKELEKIAKEASIDDPPTACCRTGCANCVFIVWAEALANKMQDAGPEITDKVLKMVDDPSMKAYLEMELRLRLKK</sequence>
<organism evidence="2 3">
    <name type="scientific">Diatraea saccharalis</name>
    <name type="common">sugarcane borer</name>
    <dbReference type="NCBI Taxonomy" id="40085"/>
    <lineage>
        <taxon>Eukaryota</taxon>
        <taxon>Metazoa</taxon>
        <taxon>Ecdysozoa</taxon>
        <taxon>Arthropoda</taxon>
        <taxon>Hexapoda</taxon>
        <taxon>Insecta</taxon>
        <taxon>Pterygota</taxon>
        <taxon>Neoptera</taxon>
        <taxon>Endopterygota</taxon>
        <taxon>Lepidoptera</taxon>
        <taxon>Glossata</taxon>
        <taxon>Ditrysia</taxon>
        <taxon>Pyraloidea</taxon>
        <taxon>Crambidae</taxon>
        <taxon>Crambinae</taxon>
        <taxon>Diatraea</taxon>
    </lineage>
</organism>
<dbReference type="OrthoDB" id="10064411at2759"/>
<dbReference type="PANTHER" id="PTHR21193:SF3">
    <property type="entry name" value="OXIDOREDUCTASE-LIKE DOMAIN-CONTAINING PROTEIN 1"/>
    <property type="match status" value="1"/>
</dbReference>
<accession>A0A9N9WBF8</accession>
<feature type="domain" description="Oxidoreductase-like" evidence="1">
    <location>
        <begin position="74"/>
        <end position="96"/>
    </location>
</feature>
<dbReference type="InterPro" id="IPR039251">
    <property type="entry name" value="OXLD1"/>
</dbReference>
<dbReference type="Proteomes" id="UP001153714">
    <property type="component" value="Chromosome 15"/>
</dbReference>
<evidence type="ECO:0000259" key="1">
    <source>
        <dbReference type="Pfam" id="PF09791"/>
    </source>
</evidence>
<gene>
    <name evidence="2" type="ORF">DIATSA_LOCUS4346</name>
</gene>